<gene>
    <name evidence="1" type="ORF">SAMN03084138_00710</name>
</gene>
<proteinExistence type="predicted"/>
<sequence length="65" mass="7292">MLEALTNTGKSQVTKSATSRRAICHFCSNIGEDVLDGFRTTQQFPRCHPTRYSTLQVFLVGQAWS</sequence>
<dbReference type="EMBL" id="FOWR01000004">
    <property type="protein sequence ID" value="SFO87348.1"/>
    <property type="molecule type" value="Genomic_DNA"/>
</dbReference>
<evidence type="ECO:0000313" key="2">
    <source>
        <dbReference type="Proteomes" id="UP000182692"/>
    </source>
</evidence>
<dbReference type="Proteomes" id="UP000182692">
    <property type="component" value="Unassembled WGS sequence"/>
</dbReference>
<reference evidence="1 2" key="1">
    <citation type="submission" date="2016-10" db="EMBL/GenBank/DDBJ databases">
        <authorList>
            <person name="de Groot N.N."/>
        </authorList>
    </citation>
    <scope>NUCLEOTIDE SEQUENCE [LARGE SCALE GENOMIC DNA]</scope>
    <source>
        <strain evidence="1 2">DSM 15893</strain>
    </source>
</reference>
<dbReference type="AlphaFoldDB" id="A0A1I5KQQ7"/>
<evidence type="ECO:0000313" key="1">
    <source>
        <dbReference type="EMBL" id="SFO87348.1"/>
    </source>
</evidence>
<name>A0A1I5KQQ7_9GAMM</name>
<accession>A0A1I5KQQ7</accession>
<organism evidence="1 2">
    <name type="scientific">Enterovibrio norvegicus DSM 15893</name>
    <dbReference type="NCBI Taxonomy" id="1121869"/>
    <lineage>
        <taxon>Bacteria</taxon>
        <taxon>Pseudomonadati</taxon>
        <taxon>Pseudomonadota</taxon>
        <taxon>Gammaproteobacteria</taxon>
        <taxon>Vibrionales</taxon>
        <taxon>Vibrionaceae</taxon>
        <taxon>Enterovibrio</taxon>
    </lineage>
</organism>
<protein>
    <submittedName>
        <fullName evidence="1">Uncharacterized protein</fullName>
    </submittedName>
</protein>